<dbReference type="Gene3D" id="1.20.1250.20">
    <property type="entry name" value="MFS general substrate transporter like domains"/>
    <property type="match status" value="1"/>
</dbReference>
<sequence length="442" mass="48666">MDKIIDSEKFSKFLRLLYVATAIGAFTDIFDTSVVGGTSASIITSLNITKPEFGFLGSMTFIGGLFGALSFGYLSDAFGRKKTFIITLILFIVFEFLSGLAPDYIYLLVFRFVVGFAIGADYVPAITLLSEFVEPGKRGSSFDFFWILANLGALASYLVAFLLVPLGGLQWRILFIIGIIPPLLGLLIRSRIPETPRFFAIKGKIEDAKNSLKEIGLSEDNVNNYEKYNLSDEKLFKPYILGITIPLFLIMLLNIPPSGMLELTPLMLSTLKISKSDSLLFTSFAWVTPVVIGNIIAFKLMDLLGRIKMLIIGSLGLGIALIAMYVFSSYYFNVDLMLAAMASGGILQSFYIPVIYSLSTELYPTKIRGMGQGISIAGIRLAGIIGTFGGSLLLTYYKIAGILIGYAVICFLAIIVIVFWLGRKAETNKMVLEDIDKRFIKN</sequence>
<dbReference type="Pfam" id="PF00083">
    <property type="entry name" value="Sugar_tr"/>
    <property type="match status" value="1"/>
</dbReference>
<dbReference type="GO" id="GO:0005886">
    <property type="term" value="C:plasma membrane"/>
    <property type="evidence" value="ECO:0007669"/>
    <property type="project" value="TreeGrafter"/>
</dbReference>
<feature type="transmembrane region" description="Helical" evidence="5">
    <location>
        <begin position="379"/>
        <end position="397"/>
    </location>
</feature>
<feature type="transmembrane region" description="Helical" evidence="5">
    <location>
        <begin position="169"/>
        <end position="188"/>
    </location>
</feature>
<dbReference type="PROSITE" id="PS50850">
    <property type="entry name" value="MFS"/>
    <property type="match status" value="1"/>
</dbReference>
<dbReference type="GO" id="GO:0046943">
    <property type="term" value="F:carboxylic acid transmembrane transporter activity"/>
    <property type="evidence" value="ECO:0007669"/>
    <property type="project" value="TreeGrafter"/>
</dbReference>
<protein>
    <recommendedName>
        <fullName evidence="6">Major facilitator superfamily (MFS) profile domain-containing protein</fullName>
    </recommendedName>
</protein>
<dbReference type="InterPro" id="IPR005828">
    <property type="entry name" value="MFS_sugar_transport-like"/>
</dbReference>
<feature type="transmembrane region" description="Helical" evidence="5">
    <location>
        <begin position="108"/>
        <end position="132"/>
    </location>
</feature>
<dbReference type="Proteomes" id="UP000050301">
    <property type="component" value="Unassembled WGS sequence"/>
</dbReference>
<dbReference type="PANTHER" id="PTHR23508:SF10">
    <property type="entry name" value="CARBOXYLIC ACID TRANSPORTER PROTEIN HOMOLOG"/>
    <property type="match status" value="1"/>
</dbReference>
<dbReference type="SUPFAM" id="SSF103473">
    <property type="entry name" value="MFS general substrate transporter"/>
    <property type="match status" value="1"/>
</dbReference>
<feature type="transmembrane region" description="Helical" evidence="5">
    <location>
        <begin position="403"/>
        <end position="422"/>
    </location>
</feature>
<evidence type="ECO:0000256" key="4">
    <source>
        <dbReference type="ARBA" id="ARBA00023136"/>
    </source>
</evidence>
<name>A0A0Q0VPC6_9ARCH</name>
<reference evidence="7 8" key="1">
    <citation type="submission" date="2015-09" db="EMBL/GenBank/DDBJ databases">
        <title>Heavy metals and arsenic resistance mechanisms in polyextremophilic archaea of the family Ferroplasmaceae.</title>
        <authorList>
            <person name="Bulaev A.G."/>
            <person name="Kanygina A.V."/>
        </authorList>
    </citation>
    <scope>NUCLEOTIDE SEQUENCE [LARGE SCALE GENOMIC DNA]</scope>
    <source>
        <strain evidence="7 8">BH2</strain>
    </source>
</reference>
<dbReference type="PROSITE" id="PS00217">
    <property type="entry name" value="SUGAR_TRANSPORT_2"/>
    <property type="match status" value="1"/>
</dbReference>
<evidence type="ECO:0000256" key="2">
    <source>
        <dbReference type="ARBA" id="ARBA00022692"/>
    </source>
</evidence>
<evidence type="ECO:0000256" key="3">
    <source>
        <dbReference type="ARBA" id="ARBA00022989"/>
    </source>
</evidence>
<dbReference type="EMBL" id="LKBH01000127">
    <property type="protein sequence ID" value="KQB35497.1"/>
    <property type="molecule type" value="Genomic_DNA"/>
</dbReference>
<evidence type="ECO:0000259" key="6">
    <source>
        <dbReference type="PROSITE" id="PS50850"/>
    </source>
</evidence>
<evidence type="ECO:0000313" key="7">
    <source>
        <dbReference type="EMBL" id="KQB35497.1"/>
    </source>
</evidence>
<keyword evidence="3 5" id="KW-1133">Transmembrane helix</keyword>
<dbReference type="PANTHER" id="PTHR23508">
    <property type="entry name" value="CARBOXYLIC ACID TRANSPORTER PROTEIN HOMOLOG"/>
    <property type="match status" value="1"/>
</dbReference>
<feature type="transmembrane region" description="Helical" evidence="5">
    <location>
        <begin position="144"/>
        <end position="163"/>
    </location>
</feature>
<feature type="transmembrane region" description="Helical" evidence="5">
    <location>
        <begin position="53"/>
        <end position="74"/>
    </location>
</feature>
<feature type="transmembrane region" description="Helical" evidence="5">
    <location>
        <begin position="310"/>
        <end position="332"/>
    </location>
</feature>
<keyword evidence="8" id="KW-1185">Reference proteome</keyword>
<evidence type="ECO:0000256" key="1">
    <source>
        <dbReference type="ARBA" id="ARBA00004141"/>
    </source>
</evidence>
<evidence type="ECO:0000256" key="5">
    <source>
        <dbReference type="SAM" id="Phobius"/>
    </source>
</evidence>
<dbReference type="AlphaFoldDB" id="A0A0Q0VPC6"/>
<feature type="transmembrane region" description="Helical" evidence="5">
    <location>
        <begin position="279"/>
        <end position="298"/>
    </location>
</feature>
<keyword evidence="2 5" id="KW-0812">Transmembrane</keyword>
<feature type="transmembrane region" description="Helical" evidence="5">
    <location>
        <begin position="239"/>
        <end position="259"/>
    </location>
</feature>
<feature type="transmembrane region" description="Helical" evidence="5">
    <location>
        <begin position="83"/>
        <end position="102"/>
    </location>
</feature>
<dbReference type="InterPro" id="IPR036259">
    <property type="entry name" value="MFS_trans_sf"/>
</dbReference>
<dbReference type="InterPro" id="IPR020846">
    <property type="entry name" value="MFS_dom"/>
</dbReference>
<feature type="transmembrane region" description="Helical" evidence="5">
    <location>
        <begin position="338"/>
        <end position="358"/>
    </location>
</feature>
<gene>
    <name evidence="7" type="ORF">AOG55_06540</name>
</gene>
<dbReference type="InParanoid" id="A0A0Q0VPC6"/>
<feature type="transmembrane region" description="Helical" evidence="5">
    <location>
        <begin position="12"/>
        <end position="30"/>
    </location>
</feature>
<accession>A0A0Q0VPC6</accession>
<evidence type="ECO:0000313" key="8">
    <source>
        <dbReference type="Proteomes" id="UP000050301"/>
    </source>
</evidence>
<keyword evidence="4 5" id="KW-0472">Membrane</keyword>
<proteinExistence type="predicted"/>
<organism evidence="7 8">
    <name type="scientific">Acidiplasma cupricumulans</name>
    <dbReference type="NCBI Taxonomy" id="312540"/>
    <lineage>
        <taxon>Archaea</taxon>
        <taxon>Methanobacteriati</taxon>
        <taxon>Thermoplasmatota</taxon>
        <taxon>Thermoplasmata</taxon>
        <taxon>Thermoplasmatales</taxon>
        <taxon>Ferroplasmaceae</taxon>
        <taxon>Acidiplasma</taxon>
    </lineage>
</organism>
<comment type="subcellular location">
    <subcellularLocation>
        <location evidence="1">Membrane</location>
        <topology evidence="1">Multi-pass membrane protein</topology>
    </subcellularLocation>
</comment>
<comment type="caution">
    <text evidence="7">The sequence shown here is derived from an EMBL/GenBank/DDBJ whole genome shotgun (WGS) entry which is preliminary data.</text>
</comment>
<dbReference type="InterPro" id="IPR005829">
    <property type="entry name" value="Sugar_transporter_CS"/>
</dbReference>
<feature type="domain" description="Major facilitator superfamily (MFS) profile" evidence="6">
    <location>
        <begin position="17"/>
        <end position="425"/>
    </location>
</feature>